<dbReference type="KEGG" id="pgin:FRZ67_13455"/>
<keyword evidence="1" id="KW-0732">Signal</keyword>
<dbReference type="Proteomes" id="UP000321533">
    <property type="component" value="Chromosome"/>
</dbReference>
<feature type="signal peptide" evidence="1">
    <location>
        <begin position="1"/>
        <end position="19"/>
    </location>
</feature>
<reference evidence="3 4" key="1">
    <citation type="journal article" date="2016" name="Int. J. Syst. Evol. Microbiol.">
        <title>Panacibacter ginsenosidivorans gen. nov., sp. nov., with ginsenoside converting activity isolated from soil of a ginseng field.</title>
        <authorList>
            <person name="Siddiqi M.Z."/>
            <person name="Muhammad Shafi S."/>
            <person name="Choi K.D."/>
            <person name="Im W.T."/>
        </authorList>
    </citation>
    <scope>NUCLEOTIDE SEQUENCE [LARGE SCALE GENOMIC DNA]</scope>
    <source>
        <strain evidence="3 4">Gsoil1550</strain>
    </source>
</reference>
<dbReference type="Pfam" id="PF13568">
    <property type="entry name" value="OMP_b-brl_2"/>
    <property type="match status" value="1"/>
</dbReference>
<accession>A0A5B8VAU4</accession>
<dbReference type="AlphaFoldDB" id="A0A5B8VAU4"/>
<feature type="chain" id="PRO_5022756363" evidence="1">
    <location>
        <begin position="20"/>
        <end position="257"/>
    </location>
</feature>
<name>A0A5B8VAU4_9BACT</name>
<sequence>MKKILLAILGVGIFTLANAQIKDTSAIKDLEKAKEKPKTDWKKLDLSNRANDHFMIQFGYDGWSNAPDSANPGGFSRHFNFYFMLDKPFKANPHYSVGIGAGFASSNIFFSNTYIDLKSTTSTTLPFKNVSATDHFKHYKLTTTWIEAPLEFRYASNPVTPDKGWKAALGLKFGLMLKAYTKGKDLQNASGTSLYGKSYAQKEYDKKFFNTSRVAATARIGMGNFSLDGSYSLTGLLKSASGSSTNPYSIGLTISGL</sequence>
<protein>
    <submittedName>
        <fullName evidence="3">PorT family protein</fullName>
    </submittedName>
</protein>
<keyword evidence="4" id="KW-1185">Reference proteome</keyword>
<dbReference type="InterPro" id="IPR025665">
    <property type="entry name" value="Beta-barrel_OMP_2"/>
</dbReference>
<evidence type="ECO:0000313" key="3">
    <source>
        <dbReference type="EMBL" id="QEC68255.1"/>
    </source>
</evidence>
<evidence type="ECO:0000259" key="2">
    <source>
        <dbReference type="Pfam" id="PF13568"/>
    </source>
</evidence>
<feature type="domain" description="Outer membrane protein beta-barrel" evidence="2">
    <location>
        <begin position="67"/>
        <end position="235"/>
    </location>
</feature>
<dbReference type="OrthoDB" id="959017at2"/>
<dbReference type="RefSeq" id="WP_147190077.1">
    <property type="nucleotide sequence ID" value="NZ_CP042435.1"/>
</dbReference>
<gene>
    <name evidence="3" type="ORF">FRZ67_13455</name>
</gene>
<evidence type="ECO:0000313" key="4">
    <source>
        <dbReference type="Proteomes" id="UP000321533"/>
    </source>
</evidence>
<organism evidence="3 4">
    <name type="scientific">Panacibacter ginsenosidivorans</name>
    <dbReference type="NCBI Taxonomy" id="1813871"/>
    <lineage>
        <taxon>Bacteria</taxon>
        <taxon>Pseudomonadati</taxon>
        <taxon>Bacteroidota</taxon>
        <taxon>Chitinophagia</taxon>
        <taxon>Chitinophagales</taxon>
        <taxon>Chitinophagaceae</taxon>
        <taxon>Panacibacter</taxon>
    </lineage>
</organism>
<dbReference type="EMBL" id="CP042435">
    <property type="protein sequence ID" value="QEC68255.1"/>
    <property type="molecule type" value="Genomic_DNA"/>
</dbReference>
<proteinExistence type="predicted"/>
<evidence type="ECO:0000256" key="1">
    <source>
        <dbReference type="SAM" id="SignalP"/>
    </source>
</evidence>